<protein>
    <recommendedName>
        <fullName evidence="4">LppX_LprAFG lipoprotein</fullName>
    </recommendedName>
</protein>
<dbReference type="OrthoDB" id="5063685at2"/>
<evidence type="ECO:0000256" key="1">
    <source>
        <dbReference type="SAM" id="MobiDB-lite"/>
    </source>
</evidence>
<feature type="region of interest" description="Disordered" evidence="1">
    <location>
        <begin position="44"/>
        <end position="69"/>
    </location>
</feature>
<proteinExistence type="predicted"/>
<dbReference type="Proteomes" id="UP000316125">
    <property type="component" value="Chromosome"/>
</dbReference>
<dbReference type="AlphaFoldDB" id="A0A4Y5YV69"/>
<sequence length="251" mass="25792">MLECVRADTQRAHDRRGNAMRVNKWGVGIVLTATVLLTGCTAGAEEPAEEEPTAAAEETTAPESDCPELTEGATVDGTALGACITEAMTDTAGYQAKTSILGMDTTARYNPATDAVETITPMGSLILIGDDAWVKTPTTDWQVADPNSSDPIVAALSSGAATAAGTDPATAAGALTGEFTVTGTGSRLGQDVYLVSGTSEAQGVPVDVVFEVTDDYVVLATTGSTEAAGQMIETSLEITEWDVEQDIVAPL</sequence>
<organism evidence="2 3">
    <name type="scientific">Microbacterium foliorum</name>
    <dbReference type="NCBI Taxonomy" id="104336"/>
    <lineage>
        <taxon>Bacteria</taxon>
        <taxon>Bacillati</taxon>
        <taxon>Actinomycetota</taxon>
        <taxon>Actinomycetes</taxon>
        <taxon>Micrococcales</taxon>
        <taxon>Microbacteriaceae</taxon>
        <taxon>Microbacterium</taxon>
    </lineage>
</organism>
<evidence type="ECO:0000313" key="3">
    <source>
        <dbReference type="Proteomes" id="UP000316125"/>
    </source>
</evidence>
<evidence type="ECO:0008006" key="4">
    <source>
        <dbReference type="Google" id="ProtNLM"/>
    </source>
</evidence>
<dbReference type="EMBL" id="CP041040">
    <property type="protein sequence ID" value="QDE36388.1"/>
    <property type="molecule type" value="Genomic_DNA"/>
</dbReference>
<evidence type="ECO:0000313" key="2">
    <source>
        <dbReference type="EMBL" id="QDE36388.1"/>
    </source>
</evidence>
<gene>
    <name evidence="2" type="ORF">FIV50_17320</name>
</gene>
<accession>A0A4Y5YV69</accession>
<reference evidence="2 3" key="1">
    <citation type="submission" date="2019-06" db="EMBL/GenBank/DDBJ databases">
        <title>Complete genome of Microbacterium foliorum M2.</title>
        <authorList>
            <person name="Cao G."/>
        </authorList>
    </citation>
    <scope>NUCLEOTIDE SEQUENCE [LARGE SCALE GENOMIC DNA]</scope>
    <source>
        <strain evidence="2 3">M2</strain>
    </source>
</reference>
<feature type="compositionally biased region" description="Low complexity" evidence="1">
    <location>
        <begin position="53"/>
        <end position="63"/>
    </location>
</feature>
<name>A0A4Y5YV69_9MICO</name>